<organism evidence="2 3">
    <name type="scientific">Calocera viscosa (strain TUFC12733)</name>
    <dbReference type="NCBI Taxonomy" id="1330018"/>
    <lineage>
        <taxon>Eukaryota</taxon>
        <taxon>Fungi</taxon>
        <taxon>Dikarya</taxon>
        <taxon>Basidiomycota</taxon>
        <taxon>Agaricomycotina</taxon>
        <taxon>Dacrymycetes</taxon>
        <taxon>Dacrymycetales</taxon>
        <taxon>Dacrymycetaceae</taxon>
        <taxon>Calocera</taxon>
    </lineage>
</organism>
<dbReference type="PANTHER" id="PTHR28055">
    <property type="entry name" value="ALTERED INHERITANCE OF MITOCHONDRIA PROTEIN 41, MITOCHONDRIAL"/>
    <property type="match status" value="1"/>
</dbReference>
<dbReference type="Proteomes" id="UP000076738">
    <property type="component" value="Unassembled WGS sequence"/>
</dbReference>
<comment type="subcellular location">
    <subcellularLocation>
        <location evidence="1">Mitochondrion</location>
    </subcellularLocation>
</comment>
<accession>A0A167JB38</accession>
<evidence type="ECO:0000313" key="3">
    <source>
        <dbReference type="Proteomes" id="UP000076738"/>
    </source>
</evidence>
<dbReference type="AlphaFoldDB" id="A0A167JB38"/>
<dbReference type="GO" id="GO:0005739">
    <property type="term" value="C:mitochondrion"/>
    <property type="evidence" value="ECO:0007669"/>
    <property type="project" value="UniProtKB-SubCell"/>
</dbReference>
<dbReference type="GO" id="GO:0016884">
    <property type="term" value="F:carbon-nitrogen ligase activity, with glutamine as amido-N-donor"/>
    <property type="evidence" value="ECO:0007669"/>
    <property type="project" value="UniProtKB-UniRule"/>
</dbReference>
<gene>
    <name evidence="1" type="primary">AIM41</name>
    <name evidence="2" type="ORF">CALVIDRAFT_540141</name>
</gene>
<dbReference type="STRING" id="1330018.A0A167JB38"/>
<dbReference type="InterPro" id="IPR019004">
    <property type="entry name" value="YqeY/Aim41"/>
</dbReference>
<comment type="similarity">
    <text evidence="1">Belongs to the AIM41 family.</text>
</comment>
<evidence type="ECO:0000313" key="2">
    <source>
        <dbReference type="EMBL" id="KZO93416.1"/>
    </source>
</evidence>
<dbReference type="InterPro" id="IPR042184">
    <property type="entry name" value="YqeY/Aim41_N"/>
</dbReference>
<dbReference type="SUPFAM" id="SSF89095">
    <property type="entry name" value="GatB/YqeY motif"/>
    <property type="match status" value="1"/>
</dbReference>
<name>A0A167JB38_CALVF</name>
<dbReference type="InterPro" id="IPR003789">
    <property type="entry name" value="Asn/Gln_tRNA_amidoTrase-B-like"/>
</dbReference>
<dbReference type="PANTHER" id="PTHR28055:SF1">
    <property type="entry name" value="ALTERED INHERITANCE OF MITOCHONDRIA PROTEIN 41, MITOCHONDRIAL"/>
    <property type="match status" value="1"/>
</dbReference>
<dbReference type="InterPro" id="IPR023168">
    <property type="entry name" value="GatB_Yqey_C_2"/>
</dbReference>
<reference evidence="2 3" key="1">
    <citation type="journal article" date="2016" name="Mol. Biol. Evol.">
        <title>Comparative Genomics of Early-Diverging Mushroom-Forming Fungi Provides Insights into the Origins of Lignocellulose Decay Capabilities.</title>
        <authorList>
            <person name="Nagy L.G."/>
            <person name="Riley R."/>
            <person name="Tritt A."/>
            <person name="Adam C."/>
            <person name="Daum C."/>
            <person name="Floudas D."/>
            <person name="Sun H."/>
            <person name="Yadav J.S."/>
            <person name="Pangilinan J."/>
            <person name="Larsson K.H."/>
            <person name="Matsuura K."/>
            <person name="Barry K."/>
            <person name="Labutti K."/>
            <person name="Kuo R."/>
            <person name="Ohm R.A."/>
            <person name="Bhattacharya S.S."/>
            <person name="Shirouzu T."/>
            <person name="Yoshinaga Y."/>
            <person name="Martin F.M."/>
            <person name="Grigoriev I.V."/>
            <person name="Hibbett D.S."/>
        </authorList>
    </citation>
    <scope>NUCLEOTIDE SEQUENCE [LARGE SCALE GENOMIC DNA]</scope>
    <source>
        <strain evidence="2 3">TUFC12733</strain>
    </source>
</reference>
<proteinExistence type="inferred from homology"/>
<evidence type="ECO:0000256" key="1">
    <source>
        <dbReference type="RuleBase" id="RU365099"/>
    </source>
</evidence>
<dbReference type="Gene3D" id="1.10.1510.10">
    <property type="entry name" value="Uncharacterised protein YqeY/AIM41 PF09424, N-terminal domain"/>
    <property type="match status" value="1"/>
</dbReference>
<dbReference type="Pfam" id="PF09424">
    <property type="entry name" value="YqeY"/>
    <property type="match status" value="1"/>
</dbReference>
<dbReference type="Gene3D" id="1.10.10.410">
    <property type="match status" value="1"/>
</dbReference>
<dbReference type="EMBL" id="KV417302">
    <property type="protein sequence ID" value="KZO93416.1"/>
    <property type="molecule type" value="Genomic_DNA"/>
</dbReference>
<keyword evidence="3" id="KW-1185">Reference proteome</keyword>
<protein>
    <recommendedName>
        <fullName evidence="1">Altered inheritance of mitochondria protein 41</fullName>
    </recommendedName>
</protein>
<keyword evidence="1" id="KW-0496">Mitochondrion</keyword>
<dbReference type="OrthoDB" id="538640at2759"/>
<sequence>MYRSLLVRSTRSATCRSALSMRWNTTASSSAPSLRAKLQSSLKEAMKARDGAKATVIRSVMAEILNADKASKSGEPVGPAEVVRALQQGIARREDAIKQYQAGSREDLVSQSQAEILILQSFVPPQLSEAEVDSRIAAVLEQMRAAGEKVGMGGVMKKFWEGTDKADVAAAVVSARVKAALEGAKP</sequence>